<dbReference type="InterPro" id="IPR006016">
    <property type="entry name" value="UspA"/>
</dbReference>
<accession>A0ABQ6I127</accession>
<dbReference type="InterPro" id="IPR014729">
    <property type="entry name" value="Rossmann-like_a/b/a_fold"/>
</dbReference>
<dbReference type="Pfam" id="PF00582">
    <property type="entry name" value="Usp"/>
    <property type="match status" value="1"/>
</dbReference>
<dbReference type="PANTHER" id="PTHR46553">
    <property type="entry name" value="ADENINE NUCLEOTIDE ALPHA HYDROLASES-LIKE SUPERFAMILY PROTEIN"/>
    <property type="match status" value="1"/>
</dbReference>
<dbReference type="SUPFAM" id="SSF52402">
    <property type="entry name" value="Adenine nucleotide alpha hydrolases-like"/>
    <property type="match status" value="1"/>
</dbReference>
<dbReference type="Proteomes" id="UP001157091">
    <property type="component" value="Unassembled WGS sequence"/>
</dbReference>
<comment type="caution">
    <text evidence="3">The sequence shown here is derived from an EMBL/GenBank/DDBJ whole genome shotgun (WGS) entry which is preliminary data.</text>
</comment>
<protein>
    <recommendedName>
        <fullName evidence="2">UspA domain-containing protein</fullName>
    </recommendedName>
</protein>
<dbReference type="EMBL" id="BSUK01000001">
    <property type="protein sequence ID" value="GMA23868.1"/>
    <property type="molecule type" value="Genomic_DNA"/>
</dbReference>
<gene>
    <name evidence="3" type="ORF">GCM10025864_16270</name>
</gene>
<dbReference type="RefSeq" id="WP_284292777.1">
    <property type="nucleotide sequence ID" value="NZ_BSUK01000001.1"/>
</dbReference>
<evidence type="ECO:0000256" key="1">
    <source>
        <dbReference type="ARBA" id="ARBA00008791"/>
    </source>
</evidence>
<dbReference type="CDD" id="cd00293">
    <property type="entry name" value="USP-like"/>
    <property type="match status" value="1"/>
</dbReference>
<reference evidence="4" key="1">
    <citation type="journal article" date="2019" name="Int. J. Syst. Evol. Microbiol.">
        <title>The Global Catalogue of Microorganisms (GCM) 10K type strain sequencing project: providing services to taxonomists for standard genome sequencing and annotation.</title>
        <authorList>
            <consortium name="The Broad Institute Genomics Platform"/>
            <consortium name="The Broad Institute Genome Sequencing Center for Infectious Disease"/>
            <person name="Wu L."/>
            <person name="Ma J."/>
        </authorList>
    </citation>
    <scope>NUCLEOTIDE SEQUENCE [LARGE SCALE GENOMIC DNA]</scope>
    <source>
        <strain evidence="4">NBRC 106348</strain>
    </source>
</reference>
<evidence type="ECO:0000313" key="3">
    <source>
        <dbReference type="EMBL" id="GMA23868.1"/>
    </source>
</evidence>
<organism evidence="3 4">
    <name type="scientific">Luteimicrobium album</name>
    <dbReference type="NCBI Taxonomy" id="1054550"/>
    <lineage>
        <taxon>Bacteria</taxon>
        <taxon>Bacillati</taxon>
        <taxon>Actinomycetota</taxon>
        <taxon>Actinomycetes</taxon>
        <taxon>Micrococcales</taxon>
        <taxon>Luteimicrobium</taxon>
    </lineage>
</organism>
<dbReference type="PANTHER" id="PTHR46553:SF3">
    <property type="entry name" value="ADENINE NUCLEOTIDE ALPHA HYDROLASES-LIKE SUPERFAMILY PROTEIN"/>
    <property type="match status" value="1"/>
</dbReference>
<name>A0ABQ6I127_9MICO</name>
<evidence type="ECO:0000259" key="2">
    <source>
        <dbReference type="Pfam" id="PF00582"/>
    </source>
</evidence>
<feature type="domain" description="UspA" evidence="2">
    <location>
        <begin position="13"/>
        <end position="153"/>
    </location>
</feature>
<dbReference type="PRINTS" id="PR01438">
    <property type="entry name" value="UNVRSLSTRESS"/>
</dbReference>
<dbReference type="InterPro" id="IPR006015">
    <property type="entry name" value="Universal_stress_UspA"/>
</dbReference>
<sequence length="232" mass="23529">MNHDDPGSGGSAILVGVDGSAASGRALDWAGQEAAARECELLVVYCEYAPLLEQPFVAGDYADPDPSVARFGAAVLAAAVRRVHERQPGVLVRTELRTGPVFDTLLRAAAEELPQVQLVVLGREGIGAVGGAFLGSSSIRVAAHNTVPTVVVPGTLPLTGDGDGQRFDAAPAGSVVVGFDGSAHGKAAVACALDEAALRDTGLTVVVAGRHRLPSRVSAIRGRGPGEAQPGS</sequence>
<proteinExistence type="inferred from homology"/>
<keyword evidence="4" id="KW-1185">Reference proteome</keyword>
<dbReference type="Gene3D" id="3.40.50.620">
    <property type="entry name" value="HUPs"/>
    <property type="match status" value="2"/>
</dbReference>
<evidence type="ECO:0000313" key="4">
    <source>
        <dbReference type="Proteomes" id="UP001157091"/>
    </source>
</evidence>
<comment type="similarity">
    <text evidence="1">Belongs to the universal stress protein A family.</text>
</comment>